<proteinExistence type="predicted"/>
<sequence>MILWSEVERNNGSLWLSPYSWAQLQLANLLNWKVSRYFVVTGRYFIFINLMLLKIDKYREILESVVGLG</sequence>
<dbReference type="Proteomes" id="UP000245207">
    <property type="component" value="Unassembled WGS sequence"/>
</dbReference>
<accession>A0A2U1L568</accession>
<name>A0A2U1L568_ARTAN</name>
<protein>
    <submittedName>
        <fullName evidence="1">Uncharacterized protein</fullName>
    </submittedName>
</protein>
<dbReference type="EMBL" id="PKPP01011441">
    <property type="protein sequence ID" value="PWA44129.1"/>
    <property type="molecule type" value="Genomic_DNA"/>
</dbReference>
<gene>
    <name evidence="1" type="ORF">CTI12_AA529110</name>
</gene>
<dbReference type="AlphaFoldDB" id="A0A2U1L568"/>
<comment type="caution">
    <text evidence="1">The sequence shown here is derived from an EMBL/GenBank/DDBJ whole genome shotgun (WGS) entry which is preliminary data.</text>
</comment>
<evidence type="ECO:0000313" key="2">
    <source>
        <dbReference type="Proteomes" id="UP000245207"/>
    </source>
</evidence>
<evidence type="ECO:0000313" key="1">
    <source>
        <dbReference type="EMBL" id="PWA44129.1"/>
    </source>
</evidence>
<keyword evidence="2" id="KW-1185">Reference proteome</keyword>
<organism evidence="1 2">
    <name type="scientific">Artemisia annua</name>
    <name type="common">Sweet wormwood</name>
    <dbReference type="NCBI Taxonomy" id="35608"/>
    <lineage>
        <taxon>Eukaryota</taxon>
        <taxon>Viridiplantae</taxon>
        <taxon>Streptophyta</taxon>
        <taxon>Embryophyta</taxon>
        <taxon>Tracheophyta</taxon>
        <taxon>Spermatophyta</taxon>
        <taxon>Magnoliopsida</taxon>
        <taxon>eudicotyledons</taxon>
        <taxon>Gunneridae</taxon>
        <taxon>Pentapetalae</taxon>
        <taxon>asterids</taxon>
        <taxon>campanulids</taxon>
        <taxon>Asterales</taxon>
        <taxon>Asteraceae</taxon>
        <taxon>Asteroideae</taxon>
        <taxon>Anthemideae</taxon>
        <taxon>Artemisiinae</taxon>
        <taxon>Artemisia</taxon>
    </lineage>
</organism>
<reference evidence="1 2" key="1">
    <citation type="journal article" date="2018" name="Mol. Plant">
        <title>The genome of Artemisia annua provides insight into the evolution of Asteraceae family and artemisinin biosynthesis.</title>
        <authorList>
            <person name="Shen Q."/>
            <person name="Zhang L."/>
            <person name="Liao Z."/>
            <person name="Wang S."/>
            <person name="Yan T."/>
            <person name="Shi P."/>
            <person name="Liu M."/>
            <person name="Fu X."/>
            <person name="Pan Q."/>
            <person name="Wang Y."/>
            <person name="Lv Z."/>
            <person name="Lu X."/>
            <person name="Zhang F."/>
            <person name="Jiang W."/>
            <person name="Ma Y."/>
            <person name="Chen M."/>
            <person name="Hao X."/>
            <person name="Li L."/>
            <person name="Tang Y."/>
            <person name="Lv G."/>
            <person name="Zhou Y."/>
            <person name="Sun X."/>
            <person name="Brodelius P.E."/>
            <person name="Rose J.K.C."/>
            <person name="Tang K."/>
        </authorList>
    </citation>
    <scope>NUCLEOTIDE SEQUENCE [LARGE SCALE GENOMIC DNA]</scope>
    <source>
        <strain evidence="2">cv. Huhao1</strain>
        <tissue evidence="1">Leaf</tissue>
    </source>
</reference>